<sequence length="82" mass="9385">MWAFNQWGWERHAANSRIQLSPSLYELETRQEATLEQLDTGSHERPWCFIEVESTRVASLGEGVATPTSILDLMVAQSSRYD</sequence>
<dbReference type="Proteomes" id="UP000762676">
    <property type="component" value="Unassembled WGS sequence"/>
</dbReference>
<evidence type="ECO:0000313" key="1">
    <source>
        <dbReference type="EMBL" id="GFR57639.1"/>
    </source>
</evidence>
<gene>
    <name evidence="1" type="ORF">ElyMa_001749200</name>
</gene>
<keyword evidence="2" id="KW-1185">Reference proteome</keyword>
<reference evidence="1 2" key="1">
    <citation type="journal article" date="2021" name="Elife">
        <title>Chloroplast acquisition without the gene transfer in kleptoplastic sea slugs, Plakobranchus ocellatus.</title>
        <authorList>
            <person name="Maeda T."/>
            <person name="Takahashi S."/>
            <person name="Yoshida T."/>
            <person name="Shimamura S."/>
            <person name="Takaki Y."/>
            <person name="Nagai Y."/>
            <person name="Toyoda A."/>
            <person name="Suzuki Y."/>
            <person name="Arimoto A."/>
            <person name="Ishii H."/>
            <person name="Satoh N."/>
            <person name="Nishiyama T."/>
            <person name="Hasebe M."/>
            <person name="Maruyama T."/>
            <person name="Minagawa J."/>
            <person name="Obokata J."/>
            <person name="Shigenobu S."/>
        </authorList>
    </citation>
    <scope>NUCLEOTIDE SEQUENCE [LARGE SCALE GENOMIC DNA]</scope>
</reference>
<comment type="caution">
    <text evidence="1">The sequence shown here is derived from an EMBL/GenBank/DDBJ whole genome shotgun (WGS) entry which is preliminary data.</text>
</comment>
<accession>A0AAV4EAD9</accession>
<name>A0AAV4EAD9_9GAST</name>
<organism evidence="1 2">
    <name type="scientific">Elysia marginata</name>
    <dbReference type="NCBI Taxonomy" id="1093978"/>
    <lineage>
        <taxon>Eukaryota</taxon>
        <taxon>Metazoa</taxon>
        <taxon>Spiralia</taxon>
        <taxon>Lophotrochozoa</taxon>
        <taxon>Mollusca</taxon>
        <taxon>Gastropoda</taxon>
        <taxon>Heterobranchia</taxon>
        <taxon>Euthyneura</taxon>
        <taxon>Panpulmonata</taxon>
        <taxon>Sacoglossa</taxon>
        <taxon>Placobranchoidea</taxon>
        <taxon>Plakobranchidae</taxon>
        <taxon>Elysia</taxon>
    </lineage>
</organism>
<protein>
    <submittedName>
        <fullName evidence="1">Uncharacterized protein</fullName>
    </submittedName>
</protein>
<evidence type="ECO:0000313" key="2">
    <source>
        <dbReference type="Proteomes" id="UP000762676"/>
    </source>
</evidence>
<proteinExistence type="predicted"/>
<dbReference type="AlphaFoldDB" id="A0AAV4EAD9"/>
<dbReference type="EMBL" id="BMAT01003563">
    <property type="protein sequence ID" value="GFR57639.1"/>
    <property type="molecule type" value="Genomic_DNA"/>
</dbReference>